<dbReference type="PROSITE" id="PS51387">
    <property type="entry name" value="FAD_PCMH"/>
    <property type="match status" value="1"/>
</dbReference>
<dbReference type="Pfam" id="PF02913">
    <property type="entry name" value="FAD-oxidase_C"/>
    <property type="match status" value="1"/>
</dbReference>
<proteinExistence type="predicted"/>
<keyword evidence="7" id="KW-0411">Iron-sulfur</keyword>
<dbReference type="InterPro" id="IPR016164">
    <property type="entry name" value="FAD-linked_Oxase-like_C"/>
</dbReference>
<evidence type="ECO:0000256" key="7">
    <source>
        <dbReference type="ARBA" id="ARBA00023014"/>
    </source>
</evidence>
<evidence type="ECO:0000313" key="10">
    <source>
        <dbReference type="Proteomes" id="UP000006844"/>
    </source>
</evidence>
<evidence type="ECO:0000259" key="8">
    <source>
        <dbReference type="PROSITE" id="PS51387"/>
    </source>
</evidence>
<dbReference type="InterPro" id="IPR017900">
    <property type="entry name" value="4Fe4S_Fe_S_CS"/>
</dbReference>
<dbReference type="Gene3D" id="1.10.1060.10">
    <property type="entry name" value="Alpha-helical ferredoxin"/>
    <property type="match status" value="1"/>
</dbReference>
<evidence type="ECO:0000256" key="2">
    <source>
        <dbReference type="ARBA" id="ARBA00022630"/>
    </source>
</evidence>
<evidence type="ECO:0000256" key="1">
    <source>
        <dbReference type="ARBA" id="ARBA00001974"/>
    </source>
</evidence>
<accession>E8UX00</accession>
<keyword evidence="6" id="KW-0408">Iron</keyword>
<dbReference type="InterPro" id="IPR017896">
    <property type="entry name" value="4Fe4S_Fe-S-bd"/>
</dbReference>
<protein>
    <submittedName>
        <fullName evidence="9">D-lactate dehydrogenase (Cytochrome)</fullName>
        <ecNumber evidence="9">1.1.2.4</ecNumber>
    </submittedName>
</protein>
<dbReference type="eggNOG" id="COG0247">
    <property type="taxonomic scope" value="Bacteria"/>
</dbReference>
<dbReference type="GO" id="GO:1903457">
    <property type="term" value="P:lactate catabolic process"/>
    <property type="evidence" value="ECO:0007669"/>
    <property type="project" value="TreeGrafter"/>
</dbReference>
<dbReference type="STRING" id="401053.AciPR4_1056"/>
<dbReference type="InterPro" id="IPR006094">
    <property type="entry name" value="Oxid_FAD_bind_N"/>
</dbReference>
<keyword evidence="2" id="KW-0285">Flavoprotein</keyword>
<dbReference type="PROSITE" id="PS00198">
    <property type="entry name" value="4FE4S_FER_1"/>
    <property type="match status" value="1"/>
</dbReference>
<dbReference type="Pfam" id="PF01565">
    <property type="entry name" value="FAD_binding_4"/>
    <property type="match status" value="1"/>
</dbReference>
<dbReference type="SUPFAM" id="SSF56176">
    <property type="entry name" value="FAD-binding/transporter-associated domain-like"/>
    <property type="match status" value="1"/>
</dbReference>
<dbReference type="SUPFAM" id="SSF46548">
    <property type="entry name" value="alpha-helical ferredoxin"/>
    <property type="match status" value="1"/>
</dbReference>
<dbReference type="InterPro" id="IPR009051">
    <property type="entry name" value="Helical_ferredxn"/>
</dbReference>
<comment type="cofactor">
    <cofactor evidence="1">
        <name>FAD</name>
        <dbReference type="ChEBI" id="CHEBI:57692"/>
    </cofactor>
</comment>
<dbReference type="GO" id="GO:0004458">
    <property type="term" value="F:D-lactate dehydrogenase (cytochrome) activity"/>
    <property type="evidence" value="ECO:0007669"/>
    <property type="project" value="UniProtKB-EC"/>
</dbReference>
<dbReference type="GO" id="GO:0046872">
    <property type="term" value="F:metal ion binding"/>
    <property type="evidence" value="ECO:0007669"/>
    <property type="project" value="UniProtKB-KW"/>
</dbReference>
<dbReference type="InterPro" id="IPR016169">
    <property type="entry name" value="FAD-bd_PCMH_sub2"/>
</dbReference>
<dbReference type="AlphaFoldDB" id="E8UX00"/>
<dbReference type="InterPro" id="IPR004113">
    <property type="entry name" value="FAD-bd_oxidored_4_C"/>
</dbReference>
<dbReference type="InterPro" id="IPR016166">
    <property type="entry name" value="FAD-bd_PCMH"/>
</dbReference>
<evidence type="ECO:0000256" key="4">
    <source>
        <dbReference type="ARBA" id="ARBA00022827"/>
    </source>
</evidence>
<sequence length="1029" mass="113732">MSTVQITPLKPLPPSSHAYPVDAFAQASALEAELKRTITGEVRFDRGTRALYATDGSNYRQVPIGVVIPRTREDVIATVAACRKFDAPVLSRGAGTSLAGQCTNVAVILDFSKYLNRVLELNKDAAYAIVEPGIVLDDLRRQAVAVGLTFAPDPATHSHCTLGGMIGNNSCGSHALMGGKTDDNTLELEVLLYDGTILTVGETSEAQLAQKIAAGGREGEIYAGLQRIRDRYAALVKEKFPDIPRRVSGYNLDRLAPEENFNVARALVGSESTCVVVLSAKLRLVTNPPYRTLVVCGYPDIFLASDHLPQILEHKPIAVEGFDRKLVEFMRVKSMLPNNIALLPGGDGWLYVEFGAHTEEESREQAHRFAQQIAANPLSPEIVIDARVIEPMAEQKRLWEVRESGLGATAFVPGRSPGWEGWEDHAVAPEQLGAYLRDFMDLVHSFGYETALYGHFGQGCVHNRINFDLVTEDGIRKFRAFLDRATDLVVQHGGSLSGEHGDGQARGALLERMFGSEIMQAFEEFKELWDPDWKMNPGKLVRARQPHADLRYGADFSPSEPKHTHFHFISDGNSFSHATQRCVGVGKCRKDEGGTMCPSYMATKEERHSTRGRAHALFEMLQGEVIGKKGTVDWNDHDVKETLDLCLSCKACKSECPVQVDIATYKSEFMSHFYKNNARPLNAYAFGHIDKWARMAAFAPELLNLSLKIPGVAALSKWVLNIPQERTIPEFAPYNFKSKFHAKLRTSNKDVLLWPDTFNNYFAPQAAEAAVRVLENAGFNVLVPRDHVCCGRPLYDFGFLDEAKKYMQRNLDRIGCLIDAGVPVVVLEPSCASVFRDDLKDLFPHDERAKKLSLQTYLLSEFLEQHAPDWKPTQWSVKTLLHGHCHHKALMKMTSQEAVLKRMGAEFTTLDAGCCGMAGPFGFEKDKYEVSQTLANRVLVPAVTAAATSTVVTTDGFSCKEAVGQNSARHGLHLAELLDLANHPERNLATPDELARRPLTKARKRARVKILVLCGAIVASVVAALEMAP</sequence>
<dbReference type="InterPro" id="IPR004017">
    <property type="entry name" value="Cys_rich_dom"/>
</dbReference>
<dbReference type="eggNOG" id="COG0277">
    <property type="taxonomic scope" value="Bacteria"/>
</dbReference>
<dbReference type="Pfam" id="PF02754">
    <property type="entry name" value="CCG"/>
    <property type="match status" value="2"/>
</dbReference>
<dbReference type="PANTHER" id="PTHR11748">
    <property type="entry name" value="D-LACTATE DEHYDROGENASE"/>
    <property type="match status" value="1"/>
</dbReference>
<dbReference type="GO" id="GO:0008720">
    <property type="term" value="F:D-lactate dehydrogenase (NAD+) activity"/>
    <property type="evidence" value="ECO:0007669"/>
    <property type="project" value="TreeGrafter"/>
</dbReference>
<evidence type="ECO:0000256" key="3">
    <source>
        <dbReference type="ARBA" id="ARBA00022723"/>
    </source>
</evidence>
<dbReference type="RefSeq" id="WP_013567620.1">
    <property type="nucleotide sequence ID" value="NC_014963.1"/>
</dbReference>
<dbReference type="EMBL" id="CP002467">
    <property type="protein sequence ID" value="ADV81887.1"/>
    <property type="molecule type" value="Genomic_DNA"/>
</dbReference>
<organism evidence="9 10">
    <name type="scientific">Terriglobus saanensis (strain ATCC BAA-1853 / DSM 23119 / SP1PR4)</name>
    <dbReference type="NCBI Taxonomy" id="401053"/>
    <lineage>
        <taxon>Bacteria</taxon>
        <taxon>Pseudomonadati</taxon>
        <taxon>Acidobacteriota</taxon>
        <taxon>Terriglobia</taxon>
        <taxon>Terriglobales</taxon>
        <taxon>Acidobacteriaceae</taxon>
        <taxon>Terriglobus</taxon>
    </lineage>
</organism>
<dbReference type="SUPFAM" id="SSF55103">
    <property type="entry name" value="FAD-linked oxidases, C-terminal domain"/>
    <property type="match status" value="1"/>
</dbReference>
<dbReference type="Gene3D" id="3.30.43.10">
    <property type="entry name" value="Uridine Diphospho-n-acetylenolpyruvylglucosamine Reductase, domain 2"/>
    <property type="match status" value="1"/>
</dbReference>
<evidence type="ECO:0000313" key="9">
    <source>
        <dbReference type="EMBL" id="ADV81887.1"/>
    </source>
</evidence>
<dbReference type="Gene3D" id="3.30.465.10">
    <property type="match status" value="1"/>
</dbReference>
<gene>
    <name evidence="9" type="ordered locus">AciPR4_1056</name>
</gene>
<name>E8UX00_TERSS</name>
<dbReference type="Gene3D" id="3.30.70.2740">
    <property type="match status" value="1"/>
</dbReference>
<dbReference type="Pfam" id="PF13183">
    <property type="entry name" value="Fer4_8"/>
    <property type="match status" value="1"/>
</dbReference>
<dbReference type="KEGG" id="tsa:AciPR4_1056"/>
<evidence type="ECO:0000256" key="5">
    <source>
        <dbReference type="ARBA" id="ARBA00023002"/>
    </source>
</evidence>
<dbReference type="InterPro" id="IPR016167">
    <property type="entry name" value="FAD-bd_PCMH_sub1"/>
</dbReference>
<dbReference type="Proteomes" id="UP000006844">
    <property type="component" value="Chromosome"/>
</dbReference>
<dbReference type="EC" id="1.1.2.4" evidence="9"/>
<dbReference type="GO" id="GO:0071949">
    <property type="term" value="F:FAD binding"/>
    <property type="evidence" value="ECO:0007669"/>
    <property type="project" value="InterPro"/>
</dbReference>
<dbReference type="PANTHER" id="PTHR11748:SF119">
    <property type="entry name" value="D-2-HYDROXYGLUTARATE DEHYDROGENASE"/>
    <property type="match status" value="1"/>
</dbReference>
<dbReference type="HOGENOM" id="CLU_010756_0_0_0"/>
<keyword evidence="4" id="KW-0274">FAD</keyword>
<keyword evidence="10" id="KW-1185">Reference proteome</keyword>
<dbReference type="GO" id="GO:0051536">
    <property type="term" value="F:iron-sulfur cluster binding"/>
    <property type="evidence" value="ECO:0007669"/>
    <property type="project" value="UniProtKB-KW"/>
</dbReference>
<reference evidence="9 10" key="1">
    <citation type="journal article" date="2012" name="Stand. Genomic Sci.">
        <title>Complete genome sequence of Terriglobus saanensis type strain SP1PR4(T), an Acidobacteria from tundra soil.</title>
        <authorList>
            <person name="Rawat S.R."/>
            <person name="Mannisto M.K."/>
            <person name="Starovoytov V."/>
            <person name="Goodwin L."/>
            <person name="Nolan M."/>
            <person name="Hauser L."/>
            <person name="Land M."/>
            <person name="Davenport K.W."/>
            <person name="Woyke T."/>
            <person name="Haggblom M.M."/>
        </authorList>
    </citation>
    <scope>NUCLEOTIDE SEQUENCE</scope>
    <source>
        <strain evidence="10">ATCC BAA-1853 / DSM 23119 / SP1PR4</strain>
    </source>
</reference>
<dbReference type="InterPro" id="IPR036318">
    <property type="entry name" value="FAD-bd_PCMH-like_sf"/>
</dbReference>
<dbReference type="OrthoDB" id="9767256at2"/>
<keyword evidence="5 9" id="KW-0560">Oxidoreductase</keyword>
<feature type="domain" description="FAD-binding PCMH-type" evidence="8">
    <location>
        <begin position="59"/>
        <end position="287"/>
    </location>
</feature>
<keyword evidence="3" id="KW-0479">Metal-binding</keyword>
<evidence type="ECO:0000256" key="6">
    <source>
        <dbReference type="ARBA" id="ARBA00023004"/>
    </source>
</evidence>